<organism evidence="2 3">
    <name type="scientific">Knipowitschia caucasica</name>
    <name type="common">Caucasian dwarf goby</name>
    <name type="synonym">Pomatoschistus caucasicus</name>
    <dbReference type="NCBI Taxonomy" id="637954"/>
    <lineage>
        <taxon>Eukaryota</taxon>
        <taxon>Metazoa</taxon>
        <taxon>Chordata</taxon>
        <taxon>Craniata</taxon>
        <taxon>Vertebrata</taxon>
        <taxon>Euteleostomi</taxon>
        <taxon>Actinopterygii</taxon>
        <taxon>Neopterygii</taxon>
        <taxon>Teleostei</taxon>
        <taxon>Neoteleostei</taxon>
        <taxon>Acanthomorphata</taxon>
        <taxon>Gobiaria</taxon>
        <taxon>Gobiiformes</taxon>
        <taxon>Gobioidei</taxon>
        <taxon>Gobiidae</taxon>
        <taxon>Gobiinae</taxon>
        <taxon>Knipowitschia</taxon>
    </lineage>
</organism>
<dbReference type="AlphaFoldDB" id="A0AAV2LUX7"/>
<sequence>MMNAQLGWSGSAWASLGKKTGAERWALSKARMKPLRNGGLTGAGTGPTGAGTGPTGAGTGPTGAGTGPTGAGTGPTGAGTGPTARSDEGTRLQGQHG</sequence>
<evidence type="ECO:0000256" key="1">
    <source>
        <dbReference type="SAM" id="MobiDB-lite"/>
    </source>
</evidence>
<dbReference type="EMBL" id="OZ035826">
    <property type="protein sequence ID" value="CAL1604908.1"/>
    <property type="molecule type" value="Genomic_DNA"/>
</dbReference>
<keyword evidence="3" id="KW-1185">Reference proteome</keyword>
<dbReference type="Proteomes" id="UP001497482">
    <property type="component" value="Chromosome 4"/>
</dbReference>
<feature type="region of interest" description="Disordered" evidence="1">
    <location>
        <begin position="25"/>
        <end position="97"/>
    </location>
</feature>
<gene>
    <name evidence="2" type="ORF">KC01_LOCUS32339</name>
</gene>
<reference evidence="2 3" key="1">
    <citation type="submission" date="2024-04" db="EMBL/GenBank/DDBJ databases">
        <authorList>
            <person name="Waldvogel A.-M."/>
            <person name="Schoenle A."/>
        </authorList>
    </citation>
    <scope>NUCLEOTIDE SEQUENCE [LARGE SCALE GENOMIC DNA]</scope>
</reference>
<evidence type="ECO:0000313" key="2">
    <source>
        <dbReference type="EMBL" id="CAL1604908.1"/>
    </source>
</evidence>
<accession>A0AAV2LUX7</accession>
<name>A0AAV2LUX7_KNICA</name>
<proteinExistence type="predicted"/>
<protein>
    <submittedName>
        <fullName evidence="2">Uncharacterized protein</fullName>
    </submittedName>
</protein>
<evidence type="ECO:0000313" key="3">
    <source>
        <dbReference type="Proteomes" id="UP001497482"/>
    </source>
</evidence>
<feature type="compositionally biased region" description="Gly residues" evidence="1">
    <location>
        <begin position="39"/>
        <end position="80"/>
    </location>
</feature>